<comment type="caution">
    <text evidence="1">The sequence shown here is derived from an EMBL/GenBank/DDBJ whole genome shotgun (WGS) entry which is preliminary data.</text>
</comment>
<protein>
    <submittedName>
        <fullName evidence="1">Uncharacterized protein</fullName>
    </submittedName>
</protein>
<organism evidence="1 2">
    <name type="scientific">Catharanthus roseus</name>
    <name type="common">Madagascar periwinkle</name>
    <name type="synonym">Vinca rosea</name>
    <dbReference type="NCBI Taxonomy" id="4058"/>
    <lineage>
        <taxon>Eukaryota</taxon>
        <taxon>Viridiplantae</taxon>
        <taxon>Streptophyta</taxon>
        <taxon>Embryophyta</taxon>
        <taxon>Tracheophyta</taxon>
        <taxon>Spermatophyta</taxon>
        <taxon>Magnoliopsida</taxon>
        <taxon>eudicotyledons</taxon>
        <taxon>Gunneridae</taxon>
        <taxon>Pentapetalae</taxon>
        <taxon>asterids</taxon>
        <taxon>lamiids</taxon>
        <taxon>Gentianales</taxon>
        <taxon>Apocynaceae</taxon>
        <taxon>Rauvolfioideae</taxon>
        <taxon>Vinceae</taxon>
        <taxon>Catharanthinae</taxon>
        <taxon>Catharanthus</taxon>
    </lineage>
</organism>
<sequence>MPAQRRSSNLQQGDEEDSRQHRPRRKQSRRSSVAHQATSSRRPPVGPPQQEDQLEEQQQEDQRSAGDQDSDQQIPQEDSDGSGTDPEDFDEVVTVLRSDLRNNDFNERHFFAQLFQARKDVECPICLGIIKKTRTVMGCLHRFCRECIDKSMRLGNNECPACRIHCASRRSLRDDLDFDSLINAIYPDVEKYEEEELVFLEEEKTRNKQIQASIAQISKRQLEALNKRRKLGKDADDMSPARVTRTVRNPYTRRRNLRADVEGDDVKENDNDQDANENPSPAANHETEIRPRRRKRRTLTQPSTSSPSAADPDGVENSTIAIRDENGSPIGPIHNPETLTWGRGGARSHTRYGIASGSRGNKGNRLSKLIEHLESVGHSRTESNVHLSLISLDKEKLPNLEKPYLCCPSSMSVEHLREHVAEETNSEAVDVEMLSVERIEATGSTVNFSNLSGAPNQLSRVLNWPNVRFQALEGRETLAGLSCSSNNGEIILAYGQKKETSQIL</sequence>
<gene>
    <name evidence="1" type="ORF">M9H77_29661</name>
</gene>
<name>A0ACB9ZVU7_CATRO</name>
<evidence type="ECO:0000313" key="1">
    <source>
        <dbReference type="EMBL" id="KAI5652474.1"/>
    </source>
</evidence>
<proteinExistence type="predicted"/>
<accession>A0ACB9ZVU7</accession>
<evidence type="ECO:0000313" key="2">
    <source>
        <dbReference type="Proteomes" id="UP001060085"/>
    </source>
</evidence>
<dbReference type="Proteomes" id="UP001060085">
    <property type="component" value="Linkage Group LG07"/>
</dbReference>
<dbReference type="EMBL" id="CM044707">
    <property type="protein sequence ID" value="KAI5652474.1"/>
    <property type="molecule type" value="Genomic_DNA"/>
</dbReference>
<keyword evidence="2" id="KW-1185">Reference proteome</keyword>
<reference evidence="2" key="1">
    <citation type="journal article" date="2023" name="Nat. Plants">
        <title>Single-cell RNA sequencing provides a high-resolution roadmap for understanding the multicellular compartmentation of specialized metabolism.</title>
        <authorList>
            <person name="Sun S."/>
            <person name="Shen X."/>
            <person name="Li Y."/>
            <person name="Li Y."/>
            <person name="Wang S."/>
            <person name="Li R."/>
            <person name="Zhang H."/>
            <person name="Shen G."/>
            <person name="Guo B."/>
            <person name="Wei J."/>
            <person name="Xu J."/>
            <person name="St-Pierre B."/>
            <person name="Chen S."/>
            <person name="Sun C."/>
        </authorList>
    </citation>
    <scope>NUCLEOTIDE SEQUENCE [LARGE SCALE GENOMIC DNA]</scope>
</reference>